<dbReference type="InterPro" id="IPR015404">
    <property type="entry name" value="Vps5_C"/>
</dbReference>
<dbReference type="FunFam" id="1.20.1270.60:FF:000022">
    <property type="entry name" value="Sorting nexin 3 protein"/>
    <property type="match status" value="1"/>
</dbReference>
<dbReference type="GO" id="GO:0030904">
    <property type="term" value="C:retromer complex"/>
    <property type="evidence" value="ECO:0007669"/>
    <property type="project" value="UniProtKB-ARBA"/>
</dbReference>
<evidence type="ECO:0000256" key="4">
    <source>
        <dbReference type="ARBA" id="ARBA00010883"/>
    </source>
</evidence>
<comment type="subcellular location">
    <subcellularLocation>
        <location evidence="2">Cytoplasm</location>
    </subcellularLocation>
    <subcellularLocation>
        <location evidence="3">Golgi apparatus</location>
    </subcellularLocation>
    <subcellularLocation>
        <location evidence="1">Membrane</location>
        <topology evidence="1">Peripheral membrane protein</topology>
        <orientation evidence="1">Cytoplasmic side</orientation>
    </subcellularLocation>
</comment>
<evidence type="ECO:0000259" key="12">
    <source>
        <dbReference type="PROSITE" id="PS50195"/>
    </source>
</evidence>
<evidence type="ECO:0000313" key="13">
    <source>
        <dbReference type="EMBL" id="KAF9779149.1"/>
    </source>
</evidence>
<dbReference type="GO" id="GO:0005768">
    <property type="term" value="C:endosome"/>
    <property type="evidence" value="ECO:0007669"/>
    <property type="project" value="TreeGrafter"/>
</dbReference>
<dbReference type="GO" id="GO:0005794">
    <property type="term" value="C:Golgi apparatus"/>
    <property type="evidence" value="ECO:0007669"/>
    <property type="project" value="UniProtKB-SubCell"/>
</dbReference>
<feature type="compositionally biased region" description="Polar residues" evidence="11">
    <location>
        <begin position="25"/>
        <end position="55"/>
    </location>
</feature>
<dbReference type="EMBL" id="WIUZ02000020">
    <property type="protein sequence ID" value="KAF9779149.1"/>
    <property type="molecule type" value="Genomic_DNA"/>
</dbReference>
<keyword evidence="7" id="KW-0597">Phosphoprotein</keyword>
<comment type="caution">
    <text evidence="13">The sequence shown here is derived from an EMBL/GenBank/DDBJ whole genome shotgun (WGS) entry which is preliminary data.</text>
</comment>
<organism evidence="13 14">
    <name type="scientific">Thelephora terrestris</name>
    <dbReference type="NCBI Taxonomy" id="56493"/>
    <lineage>
        <taxon>Eukaryota</taxon>
        <taxon>Fungi</taxon>
        <taxon>Dikarya</taxon>
        <taxon>Basidiomycota</taxon>
        <taxon>Agaricomycotina</taxon>
        <taxon>Agaricomycetes</taxon>
        <taxon>Thelephorales</taxon>
        <taxon>Thelephoraceae</taxon>
        <taxon>Thelephora</taxon>
    </lineage>
</organism>
<dbReference type="FunFam" id="3.30.1520.10:FF:000013">
    <property type="entry name" value="Putative Sorting nexin 3"/>
    <property type="match status" value="1"/>
</dbReference>
<dbReference type="Proteomes" id="UP000736335">
    <property type="component" value="Unassembled WGS sequence"/>
</dbReference>
<dbReference type="Pfam" id="PF00787">
    <property type="entry name" value="PX"/>
    <property type="match status" value="1"/>
</dbReference>
<feature type="domain" description="PX" evidence="12">
    <location>
        <begin position="287"/>
        <end position="403"/>
    </location>
</feature>
<comment type="similarity">
    <text evidence="4">Belongs to the sorting nexin family.</text>
</comment>
<dbReference type="Gene3D" id="1.20.1270.60">
    <property type="entry name" value="Arfaptin homology (AH) domain/BAR domain"/>
    <property type="match status" value="1"/>
</dbReference>
<protein>
    <submittedName>
        <fullName evidence="13">Vps5 C terminal like-domain-containing protein</fullName>
    </submittedName>
</protein>
<feature type="compositionally biased region" description="Basic and acidic residues" evidence="11">
    <location>
        <begin position="100"/>
        <end position="113"/>
    </location>
</feature>
<dbReference type="Pfam" id="PF09325">
    <property type="entry name" value="Vps5"/>
    <property type="match status" value="1"/>
</dbReference>
<accession>A0A9P6H510</accession>
<dbReference type="InterPro" id="IPR001683">
    <property type="entry name" value="PX_dom"/>
</dbReference>
<dbReference type="GO" id="GO:0042147">
    <property type="term" value="P:retrograde transport, endosome to Golgi"/>
    <property type="evidence" value="ECO:0007669"/>
    <property type="project" value="TreeGrafter"/>
</dbReference>
<dbReference type="AlphaFoldDB" id="A0A9P6H510"/>
<feature type="region of interest" description="Disordered" evidence="11">
    <location>
        <begin position="231"/>
        <end position="263"/>
    </location>
</feature>
<keyword evidence="14" id="KW-1185">Reference proteome</keyword>
<dbReference type="OrthoDB" id="271164at2759"/>
<dbReference type="GO" id="GO:0005829">
    <property type="term" value="C:cytosol"/>
    <property type="evidence" value="ECO:0007669"/>
    <property type="project" value="GOC"/>
</dbReference>
<evidence type="ECO:0000256" key="7">
    <source>
        <dbReference type="ARBA" id="ARBA00022553"/>
    </source>
</evidence>
<feature type="region of interest" description="Disordered" evidence="11">
    <location>
        <begin position="650"/>
        <end position="678"/>
    </location>
</feature>
<dbReference type="SUPFAM" id="SSF64268">
    <property type="entry name" value="PX domain"/>
    <property type="match status" value="1"/>
</dbReference>
<dbReference type="InterPro" id="IPR036871">
    <property type="entry name" value="PX_dom_sf"/>
</dbReference>
<evidence type="ECO:0000256" key="6">
    <source>
        <dbReference type="ARBA" id="ARBA00022490"/>
    </source>
</evidence>
<feature type="compositionally biased region" description="Pro residues" evidence="11">
    <location>
        <begin position="86"/>
        <end position="96"/>
    </location>
</feature>
<keyword evidence="8" id="KW-0653">Protein transport</keyword>
<evidence type="ECO:0000256" key="5">
    <source>
        <dbReference type="ARBA" id="ARBA00022448"/>
    </source>
</evidence>
<proteinExistence type="inferred from homology"/>
<keyword evidence="6" id="KW-0963">Cytoplasm</keyword>
<evidence type="ECO:0000256" key="3">
    <source>
        <dbReference type="ARBA" id="ARBA00004555"/>
    </source>
</evidence>
<evidence type="ECO:0000256" key="11">
    <source>
        <dbReference type="SAM" id="MobiDB-lite"/>
    </source>
</evidence>
<dbReference type="PROSITE" id="PS50195">
    <property type="entry name" value="PX"/>
    <property type="match status" value="1"/>
</dbReference>
<evidence type="ECO:0000256" key="8">
    <source>
        <dbReference type="ARBA" id="ARBA00022927"/>
    </source>
</evidence>
<dbReference type="SUPFAM" id="SSF103657">
    <property type="entry name" value="BAR/IMD domain-like"/>
    <property type="match status" value="1"/>
</dbReference>
<dbReference type="GO" id="GO:0035091">
    <property type="term" value="F:phosphatidylinositol binding"/>
    <property type="evidence" value="ECO:0007669"/>
    <property type="project" value="InterPro"/>
</dbReference>
<feature type="compositionally biased region" description="Low complexity" evidence="11">
    <location>
        <begin position="150"/>
        <end position="164"/>
    </location>
</feature>
<sequence length="678" mass="74596">MDGFDDLLSPSKRVLGDDPFENPFAQHSSGSPDPWASFSSQLEHNPFSSSEPTTIVSPFEPEPPSPVSTTSIDPLDSAITTEPEHVPSPPRTPTQSPPADSKKNTLGEEREPTPEPLSKPTLELEANPTLGSESAAAQPEIERTPIQEVTSLPSTTEPVSPPSSKGFVAFTPTHSPRESEAFSKPISSVISPLDHPSIGGGFGDAFPSMSSLGGDALNGGWESQSSSLFVNNASLGPSREPSIPDDDDEDNRPVAQSPILKAKEREKEALTNALKNPPLDKNTGLQPLFSITVDDPQKVGSPIGAYTMYTVHTRTTSPLFSRSAFSVLRRYSDFLWLYETLSTNNPGVVVPPVPEKNTFGRFDDQFVQQRRLALERCIQKTANHPVLQKDPDLKLFLESDTFALVIKHRKAEMAHERGGLMASLGQSIVGPRFHETDEWFDRQRVYLDSLESQLKGLVKTIEAVMKARMEVAAATGEFAQTLYDLGSSELGESLSHSINGLAAVESKAQDFLRIQTEQDMVTLMSTADEYARLVNSVRLAFASRIRTYHIWHNCDADVRRAKQNHERVRAQGRASSHTLNVIAEAERKALDSKQEFDQASRLVKTELARFEQERVEDFRDSLQAFLSGMIDRQKEVIATWESYQQVLLKKANPQTSQPPHPAHAEASSVNGSSSEESS</sequence>
<dbReference type="GO" id="GO:0015031">
    <property type="term" value="P:protein transport"/>
    <property type="evidence" value="ECO:0007669"/>
    <property type="project" value="UniProtKB-KW"/>
</dbReference>
<evidence type="ECO:0000256" key="1">
    <source>
        <dbReference type="ARBA" id="ARBA00004287"/>
    </source>
</evidence>
<dbReference type="InterPro" id="IPR027267">
    <property type="entry name" value="AH/BAR_dom_sf"/>
</dbReference>
<keyword evidence="5" id="KW-0813">Transport</keyword>
<evidence type="ECO:0000256" key="2">
    <source>
        <dbReference type="ARBA" id="ARBA00004496"/>
    </source>
</evidence>
<evidence type="ECO:0000256" key="10">
    <source>
        <dbReference type="ARBA" id="ARBA00023136"/>
    </source>
</evidence>
<dbReference type="PANTHER" id="PTHR10555:SF170">
    <property type="entry name" value="FI18122P1"/>
    <property type="match status" value="1"/>
</dbReference>
<evidence type="ECO:0000256" key="9">
    <source>
        <dbReference type="ARBA" id="ARBA00023034"/>
    </source>
</evidence>
<dbReference type="Gene3D" id="3.30.1520.10">
    <property type="entry name" value="Phox-like domain"/>
    <property type="match status" value="1"/>
</dbReference>
<reference evidence="13" key="2">
    <citation type="submission" date="2020-11" db="EMBL/GenBank/DDBJ databases">
        <authorList>
            <consortium name="DOE Joint Genome Institute"/>
            <person name="Kuo A."/>
            <person name="Miyauchi S."/>
            <person name="Kiss E."/>
            <person name="Drula E."/>
            <person name="Kohler A."/>
            <person name="Sanchez-Garcia M."/>
            <person name="Andreopoulos B."/>
            <person name="Barry K.W."/>
            <person name="Bonito G."/>
            <person name="Buee M."/>
            <person name="Carver A."/>
            <person name="Chen C."/>
            <person name="Cichocki N."/>
            <person name="Clum A."/>
            <person name="Culley D."/>
            <person name="Crous P.W."/>
            <person name="Fauchery L."/>
            <person name="Girlanda M."/>
            <person name="Hayes R."/>
            <person name="Keri Z."/>
            <person name="Labutti K."/>
            <person name="Lipzen A."/>
            <person name="Lombard V."/>
            <person name="Magnuson J."/>
            <person name="Maillard F."/>
            <person name="Morin E."/>
            <person name="Murat C."/>
            <person name="Nolan M."/>
            <person name="Ohm R."/>
            <person name="Pangilinan J."/>
            <person name="Pereira M."/>
            <person name="Perotto S."/>
            <person name="Peter M."/>
            <person name="Riley R."/>
            <person name="Sitrit Y."/>
            <person name="Stielow B."/>
            <person name="Szollosi G."/>
            <person name="Zifcakova L."/>
            <person name="Stursova M."/>
            <person name="Spatafora J.W."/>
            <person name="Tedersoo L."/>
            <person name="Vaario L.-M."/>
            <person name="Yamada A."/>
            <person name="Yan M."/>
            <person name="Wang P."/>
            <person name="Xu J."/>
            <person name="Bruns T."/>
            <person name="Baldrian P."/>
            <person name="Vilgalys R."/>
            <person name="Henrissat B."/>
            <person name="Grigoriev I.V."/>
            <person name="Hibbett D."/>
            <person name="Nagy L.G."/>
            <person name="Martin F.M."/>
        </authorList>
    </citation>
    <scope>NUCLEOTIDE SEQUENCE</scope>
    <source>
        <strain evidence="13">UH-Tt-Lm1</strain>
    </source>
</reference>
<gene>
    <name evidence="13" type="ORF">BJ322DRAFT_1088792</name>
</gene>
<name>A0A9P6H510_9AGAM</name>
<evidence type="ECO:0000313" key="14">
    <source>
        <dbReference type="Proteomes" id="UP000736335"/>
    </source>
</evidence>
<keyword evidence="10" id="KW-0472">Membrane</keyword>
<reference evidence="13" key="1">
    <citation type="journal article" date="2020" name="Nat. Commun.">
        <title>Large-scale genome sequencing of mycorrhizal fungi provides insights into the early evolution of symbiotic traits.</title>
        <authorList>
            <person name="Miyauchi S."/>
            <person name="Kiss E."/>
            <person name="Kuo A."/>
            <person name="Drula E."/>
            <person name="Kohler A."/>
            <person name="Sanchez-Garcia M."/>
            <person name="Morin E."/>
            <person name="Andreopoulos B."/>
            <person name="Barry K.W."/>
            <person name="Bonito G."/>
            <person name="Buee M."/>
            <person name="Carver A."/>
            <person name="Chen C."/>
            <person name="Cichocki N."/>
            <person name="Clum A."/>
            <person name="Culley D."/>
            <person name="Crous P.W."/>
            <person name="Fauchery L."/>
            <person name="Girlanda M."/>
            <person name="Hayes R.D."/>
            <person name="Keri Z."/>
            <person name="LaButti K."/>
            <person name="Lipzen A."/>
            <person name="Lombard V."/>
            <person name="Magnuson J."/>
            <person name="Maillard F."/>
            <person name="Murat C."/>
            <person name="Nolan M."/>
            <person name="Ohm R.A."/>
            <person name="Pangilinan J."/>
            <person name="Pereira M.F."/>
            <person name="Perotto S."/>
            <person name="Peter M."/>
            <person name="Pfister S."/>
            <person name="Riley R."/>
            <person name="Sitrit Y."/>
            <person name="Stielow J.B."/>
            <person name="Szollosi G."/>
            <person name="Zifcakova L."/>
            <person name="Stursova M."/>
            <person name="Spatafora J.W."/>
            <person name="Tedersoo L."/>
            <person name="Vaario L.M."/>
            <person name="Yamada A."/>
            <person name="Yan M."/>
            <person name="Wang P."/>
            <person name="Xu J."/>
            <person name="Bruns T."/>
            <person name="Baldrian P."/>
            <person name="Vilgalys R."/>
            <person name="Dunand C."/>
            <person name="Henrissat B."/>
            <person name="Grigoriev I.V."/>
            <person name="Hibbett D."/>
            <person name="Nagy L.G."/>
            <person name="Martin F.M."/>
        </authorList>
    </citation>
    <scope>NUCLEOTIDE SEQUENCE</scope>
    <source>
        <strain evidence="13">UH-Tt-Lm1</strain>
    </source>
</reference>
<feature type="region of interest" description="Disordered" evidence="11">
    <location>
        <begin position="1"/>
        <end position="195"/>
    </location>
</feature>
<dbReference type="SMART" id="SM00312">
    <property type="entry name" value="PX"/>
    <property type="match status" value="1"/>
</dbReference>
<keyword evidence="9" id="KW-0333">Golgi apparatus</keyword>
<dbReference type="PANTHER" id="PTHR10555">
    <property type="entry name" value="SORTING NEXIN"/>
    <property type="match status" value="1"/>
</dbReference>
<feature type="compositionally biased region" description="Low complexity" evidence="11">
    <location>
        <begin position="665"/>
        <end position="678"/>
    </location>
</feature>
<dbReference type="GO" id="GO:0045053">
    <property type="term" value="P:protein retention in Golgi apparatus"/>
    <property type="evidence" value="ECO:0007669"/>
    <property type="project" value="TreeGrafter"/>
</dbReference>